<comment type="subunit">
    <text evidence="2">Homotetramer.</text>
</comment>
<feature type="short sequence motif" description="Important for interaction with partner proteins" evidence="2">
    <location>
        <begin position="217"/>
        <end position="222"/>
    </location>
</feature>
<dbReference type="Gene3D" id="2.40.50.140">
    <property type="entry name" value="Nucleic acid-binding proteins"/>
    <property type="match status" value="1"/>
</dbReference>
<dbReference type="CDD" id="cd04496">
    <property type="entry name" value="SSB_OBF"/>
    <property type="match status" value="1"/>
</dbReference>
<keyword evidence="2" id="KW-0234">DNA repair</keyword>
<gene>
    <name evidence="5" type="ORF">N476_12970</name>
</gene>
<keyword evidence="2" id="KW-0233">DNA recombination</keyword>
<evidence type="ECO:0000256" key="1">
    <source>
        <dbReference type="ARBA" id="ARBA00023125"/>
    </source>
</evidence>
<comment type="caution">
    <text evidence="5">The sequence shown here is derived from an EMBL/GenBank/DDBJ whole genome shotgun (WGS) entry which is preliminary data.</text>
</comment>
<keyword evidence="2" id="KW-0227">DNA damage</keyword>
<dbReference type="GO" id="GO:0006260">
    <property type="term" value="P:DNA replication"/>
    <property type="evidence" value="ECO:0007669"/>
    <property type="project" value="UniProtKB-UniRule"/>
</dbReference>
<feature type="compositionally biased region" description="Gly residues" evidence="4">
    <location>
        <begin position="122"/>
        <end position="139"/>
    </location>
</feature>
<evidence type="ECO:0000256" key="3">
    <source>
        <dbReference type="RuleBase" id="RU000524"/>
    </source>
</evidence>
<keyword evidence="1 2" id="KW-0238">DNA-binding</keyword>
<dbReference type="HAMAP" id="MF_00984">
    <property type="entry name" value="SSB"/>
    <property type="match status" value="1"/>
</dbReference>
<dbReference type="SUPFAM" id="SSF50249">
    <property type="entry name" value="Nucleic acid-binding proteins"/>
    <property type="match status" value="1"/>
</dbReference>
<feature type="region of interest" description="Disordered" evidence="4">
    <location>
        <begin position="110"/>
        <end position="222"/>
    </location>
</feature>
<dbReference type="GO" id="GO:0006281">
    <property type="term" value="P:DNA repair"/>
    <property type="evidence" value="ECO:0007669"/>
    <property type="project" value="UniProtKB-UniRule"/>
</dbReference>
<feature type="compositionally biased region" description="Low complexity" evidence="4">
    <location>
        <begin position="140"/>
        <end position="207"/>
    </location>
</feature>
<dbReference type="InterPro" id="IPR012340">
    <property type="entry name" value="NA-bd_OB-fold"/>
</dbReference>
<accession>A0A167EUX6</accession>
<evidence type="ECO:0000256" key="4">
    <source>
        <dbReference type="SAM" id="MobiDB-lite"/>
    </source>
</evidence>
<evidence type="ECO:0000256" key="2">
    <source>
        <dbReference type="HAMAP-Rule" id="MF_00984"/>
    </source>
</evidence>
<dbReference type="GO" id="GO:0009295">
    <property type="term" value="C:nucleoid"/>
    <property type="evidence" value="ECO:0007669"/>
    <property type="project" value="TreeGrafter"/>
</dbReference>
<dbReference type="NCBIfam" id="TIGR00621">
    <property type="entry name" value="ssb"/>
    <property type="match status" value="1"/>
</dbReference>
<dbReference type="PATRIC" id="fig|1365251.3.peg.1797"/>
<dbReference type="PANTHER" id="PTHR10302:SF27">
    <property type="entry name" value="SINGLE-STRANDED DNA-BINDING PROTEIN"/>
    <property type="match status" value="1"/>
</dbReference>
<proteinExistence type="inferred from homology"/>
<dbReference type="AlphaFoldDB" id="A0A167EUX6"/>
<name>A0A167EUX6_9GAMM</name>
<sequence length="222" mass="23930">MARGVNKVILVGNLGQDPEVRYMPNGNGVANISIATTDSWKDKNTGQLQERTEWHRVVLFGKLAEVAGEYLRKGSQVYIEGRLQTRKWTDQSGQDKYTTEIVVDMGGQMQMLGGRNEQGGQYQSGGNQGGYGQQQGGGFAPQQNNQQQYGQQPAAQQGGFAPQQQAPQQSAPQPQNNNFGGGQSQSAPAQSGQPQGGFAPQQQGSASNPMEPPIDFDDDIPF</sequence>
<organism evidence="5 6">
    <name type="scientific">Pseudoalteromonas luteoviolacea H33</name>
    <dbReference type="NCBI Taxonomy" id="1365251"/>
    <lineage>
        <taxon>Bacteria</taxon>
        <taxon>Pseudomonadati</taxon>
        <taxon>Pseudomonadota</taxon>
        <taxon>Gammaproteobacteria</taxon>
        <taxon>Alteromonadales</taxon>
        <taxon>Pseudoalteromonadaceae</taxon>
        <taxon>Pseudoalteromonas</taxon>
    </lineage>
</organism>
<dbReference type="PROSITE" id="PS50935">
    <property type="entry name" value="SSB"/>
    <property type="match status" value="1"/>
</dbReference>
<keyword evidence="2" id="KW-0235">DNA replication</keyword>
<dbReference type="GO" id="GO:0006310">
    <property type="term" value="P:DNA recombination"/>
    <property type="evidence" value="ECO:0007669"/>
    <property type="project" value="UniProtKB-UniRule"/>
</dbReference>
<comment type="function">
    <text evidence="2">Plays an important role in DNA replication, recombination and repair. Binds to ssDNA and to an array of partner proteins to recruit them to their sites of action during DNA metabolism.</text>
</comment>
<dbReference type="Pfam" id="PF00436">
    <property type="entry name" value="SSB"/>
    <property type="match status" value="1"/>
</dbReference>
<dbReference type="InterPro" id="IPR000424">
    <property type="entry name" value="Primosome_PriB/ssb"/>
</dbReference>
<protein>
    <recommendedName>
        <fullName evidence="2 3">Single-stranded DNA-binding protein</fullName>
        <shortName evidence="2">SSB</shortName>
    </recommendedName>
</protein>
<evidence type="ECO:0000313" key="5">
    <source>
        <dbReference type="EMBL" id="KZN51239.1"/>
    </source>
</evidence>
<dbReference type="OrthoDB" id="9809878at2"/>
<reference evidence="5 6" key="1">
    <citation type="submission" date="2013-07" db="EMBL/GenBank/DDBJ databases">
        <title>Comparative Genomic and Metabolomic Analysis of Twelve Strains of Pseudoalteromonas luteoviolacea.</title>
        <authorList>
            <person name="Vynne N.G."/>
            <person name="Mansson M."/>
            <person name="Gram L."/>
        </authorList>
    </citation>
    <scope>NUCLEOTIDE SEQUENCE [LARGE SCALE GENOMIC DNA]</scope>
    <source>
        <strain evidence="5 6">H33</strain>
    </source>
</reference>
<dbReference type="GO" id="GO:0003697">
    <property type="term" value="F:single-stranded DNA binding"/>
    <property type="evidence" value="ECO:0007669"/>
    <property type="project" value="UniProtKB-UniRule"/>
</dbReference>
<dbReference type="RefSeq" id="WP_063361360.1">
    <property type="nucleotide sequence ID" value="NZ_AUXZ01000068.1"/>
</dbReference>
<dbReference type="Proteomes" id="UP000076503">
    <property type="component" value="Unassembled WGS sequence"/>
</dbReference>
<feature type="DNA-binding region" evidence="2">
    <location>
        <begin position="54"/>
        <end position="60"/>
    </location>
</feature>
<dbReference type="InterPro" id="IPR011344">
    <property type="entry name" value="ssDNA-bd"/>
</dbReference>
<evidence type="ECO:0000313" key="6">
    <source>
        <dbReference type="Proteomes" id="UP000076503"/>
    </source>
</evidence>
<dbReference type="PANTHER" id="PTHR10302">
    <property type="entry name" value="SINGLE-STRANDED DNA-BINDING PROTEIN"/>
    <property type="match status" value="1"/>
</dbReference>
<dbReference type="EMBL" id="AUXZ01000068">
    <property type="protein sequence ID" value="KZN51239.1"/>
    <property type="molecule type" value="Genomic_DNA"/>
</dbReference>